<feature type="region of interest" description="Disordered" evidence="1">
    <location>
        <begin position="52"/>
        <end position="99"/>
    </location>
</feature>
<name>A0ABN1H2T7_9ACTN</name>
<dbReference type="EMBL" id="BAAACA010000064">
    <property type="protein sequence ID" value="GAA0627458.1"/>
    <property type="molecule type" value="Genomic_DNA"/>
</dbReference>
<feature type="compositionally biased region" description="Polar residues" evidence="1">
    <location>
        <begin position="68"/>
        <end position="86"/>
    </location>
</feature>
<protein>
    <submittedName>
        <fullName evidence="2">Uncharacterized protein</fullName>
    </submittedName>
</protein>
<accession>A0ABN1H2T7</accession>
<evidence type="ECO:0000313" key="2">
    <source>
        <dbReference type="EMBL" id="GAA0627458.1"/>
    </source>
</evidence>
<keyword evidence="3" id="KW-1185">Reference proteome</keyword>
<dbReference type="Proteomes" id="UP001500668">
    <property type="component" value="Unassembled WGS sequence"/>
</dbReference>
<evidence type="ECO:0000256" key="1">
    <source>
        <dbReference type="SAM" id="MobiDB-lite"/>
    </source>
</evidence>
<proteinExistence type="predicted"/>
<gene>
    <name evidence="2" type="ORF">GCM10010394_68000</name>
</gene>
<reference evidence="2 3" key="1">
    <citation type="journal article" date="2019" name="Int. J. Syst. Evol. Microbiol.">
        <title>The Global Catalogue of Microorganisms (GCM) 10K type strain sequencing project: providing services to taxonomists for standard genome sequencing and annotation.</title>
        <authorList>
            <consortium name="The Broad Institute Genomics Platform"/>
            <consortium name="The Broad Institute Genome Sequencing Center for Infectious Disease"/>
            <person name="Wu L."/>
            <person name="Ma J."/>
        </authorList>
    </citation>
    <scope>NUCLEOTIDE SEQUENCE [LARGE SCALE GENOMIC DNA]</scope>
    <source>
        <strain evidence="2 3">JCM 5067</strain>
    </source>
</reference>
<evidence type="ECO:0000313" key="3">
    <source>
        <dbReference type="Proteomes" id="UP001500668"/>
    </source>
</evidence>
<sequence length="99" mass="10459">MVSLREALILAPPAGRVVASHRRTDPRRIIQLERDASHSDFAEIGRAEGSFWDAGAGADGSRRLPRSQPVSSARQRTSPSCHTSVGVSPAARATAADAV</sequence>
<comment type="caution">
    <text evidence="2">The sequence shown here is derived from an EMBL/GenBank/DDBJ whole genome shotgun (WGS) entry which is preliminary data.</text>
</comment>
<organism evidence="2 3">
    <name type="scientific">Streptomyces crystallinus</name>
    <dbReference type="NCBI Taxonomy" id="68191"/>
    <lineage>
        <taxon>Bacteria</taxon>
        <taxon>Bacillati</taxon>
        <taxon>Actinomycetota</taxon>
        <taxon>Actinomycetes</taxon>
        <taxon>Kitasatosporales</taxon>
        <taxon>Streptomycetaceae</taxon>
        <taxon>Streptomyces</taxon>
    </lineage>
</organism>